<evidence type="ECO:0000256" key="3">
    <source>
        <dbReference type="ARBA" id="ARBA00022729"/>
    </source>
</evidence>
<organism evidence="9 10">
    <name type="scientific">Musa acuminata subsp. malaccensis</name>
    <name type="common">Wild banana</name>
    <name type="synonym">Musa malaccensis</name>
    <dbReference type="NCBI Taxonomy" id="214687"/>
    <lineage>
        <taxon>Eukaryota</taxon>
        <taxon>Viridiplantae</taxon>
        <taxon>Streptophyta</taxon>
        <taxon>Embryophyta</taxon>
        <taxon>Tracheophyta</taxon>
        <taxon>Spermatophyta</taxon>
        <taxon>Magnoliopsida</taxon>
        <taxon>Liliopsida</taxon>
        <taxon>Zingiberales</taxon>
        <taxon>Musaceae</taxon>
        <taxon>Musa</taxon>
    </lineage>
</organism>
<keyword evidence="10" id="KW-1185">Reference proteome</keyword>
<gene>
    <name evidence="8" type="ORF">GSMUA_186080.1</name>
</gene>
<evidence type="ECO:0000256" key="6">
    <source>
        <dbReference type="ARBA" id="ARBA00037847"/>
    </source>
</evidence>
<protein>
    <submittedName>
        <fullName evidence="8">(wild Malaysian banana) hypothetical protein</fullName>
    </submittedName>
</protein>
<reference evidence="9" key="2">
    <citation type="submission" date="2021-05" db="UniProtKB">
        <authorList>
            <consortium name="EnsemblPlants"/>
        </authorList>
    </citation>
    <scope>IDENTIFICATION</scope>
    <source>
        <strain evidence="9">subsp. malaccensis</strain>
    </source>
</reference>
<evidence type="ECO:0000256" key="5">
    <source>
        <dbReference type="ARBA" id="ARBA00023136"/>
    </source>
</evidence>
<proteinExistence type="predicted"/>
<dbReference type="Proteomes" id="UP000012960">
    <property type="component" value="Unplaced"/>
</dbReference>
<comment type="subcellular location">
    <subcellularLocation>
        <location evidence="6">Endomembrane system</location>
        <topology evidence="6">Single-pass membrane protein</topology>
    </subcellularLocation>
    <subcellularLocation>
        <location evidence="1">Membrane</location>
        <topology evidence="1">Single-pass type I membrane protein</topology>
    </subcellularLocation>
</comment>
<dbReference type="Pfam" id="PF00560">
    <property type="entry name" value="LRR_1"/>
    <property type="match status" value="2"/>
</dbReference>
<dbReference type="PANTHER" id="PTHR46084">
    <property type="entry name" value="PROTEIN MALE DISCOVERER 2"/>
    <property type="match status" value="1"/>
</dbReference>
<evidence type="ECO:0000313" key="10">
    <source>
        <dbReference type="Proteomes" id="UP000012960"/>
    </source>
</evidence>
<keyword evidence="4 7" id="KW-1133">Transmembrane helix</keyword>
<dbReference type="AlphaFoldDB" id="A0A804IIW5"/>
<evidence type="ECO:0000256" key="2">
    <source>
        <dbReference type="ARBA" id="ARBA00022692"/>
    </source>
</evidence>
<dbReference type="InterPro" id="IPR001611">
    <property type="entry name" value="Leu-rich_rpt"/>
</dbReference>
<keyword evidence="2 7" id="KW-0812">Transmembrane</keyword>
<dbReference type="SUPFAM" id="SSF52058">
    <property type="entry name" value="L domain-like"/>
    <property type="match status" value="1"/>
</dbReference>
<dbReference type="Gene3D" id="3.80.10.10">
    <property type="entry name" value="Ribonuclease Inhibitor"/>
    <property type="match status" value="1"/>
</dbReference>
<dbReference type="InterPro" id="IPR032675">
    <property type="entry name" value="LRR_dom_sf"/>
</dbReference>
<evidence type="ECO:0000256" key="4">
    <source>
        <dbReference type="ARBA" id="ARBA00022989"/>
    </source>
</evidence>
<dbReference type="InParanoid" id="A0A804IIW5"/>
<sequence length="304" mass="34230">MLHTCRSLEELSLHGILTLVLRNLSNLRALVLYGNKFSGVISKEIGGLTMLELLDLRNNMLNGTIPKEIVEILSLKHLLLGHNKFQGSTPLIENPKMHFDLMHDQNLSCGMTNDLGRVNRKVKHWLNIICSVGFVMTFNISFFSKVNFLCIFYVTMEKIDNVLWLVLSKSCGTFAHLPAKDTDIHKYYIEHLVYSFVCNSLSYSCHKTHGMQFRIVPSGTGGTYRMITSNGCFTSYPRNMHVFGLPQQGCGYIGPWKTGLSGQLQKAFVTGVPKLKGSELEAACEDFSNIVISHPEFTVYNIIK</sequence>
<dbReference type="PANTHER" id="PTHR46084:SF1">
    <property type="entry name" value="PROTEIN MALE DISCOVERER 2"/>
    <property type="match status" value="1"/>
</dbReference>
<keyword evidence="3" id="KW-0732">Signal</keyword>
<dbReference type="EMBL" id="HG996468">
    <property type="protein sequence ID" value="CAG1851958.1"/>
    <property type="molecule type" value="Genomic_DNA"/>
</dbReference>
<evidence type="ECO:0000256" key="1">
    <source>
        <dbReference type="ARBA" id="ARBA00004479"/>
    </source>
</evidence>
<dbReference type="GO" id="GO:0016020">
    <property type="term" value="C:membrane"/>
    <property type="evidence" value="ECO:0007669"/>
    <property type="project" value="UniProtKB-SubCell"/>
</dbReference>
<evidence type="ECO:0000313" key="9">
    <source>
        <dbReference type="EnsemblPlants" id="Ma03_p32680.1"/>
    </source>
</evidence>
<dbReference type="GO" id="GO:0012505">
    <property type="term" value="C:endomembrane system"/>
    <property type="evidence" value="ECO:0007669"/>
    <property type="project" value="UniProtKB-SubCell"/>
</dbReference>
<evidence type="ECO:0000256" key="7">
    <source>
        <dbReference type="SAM" id="Phobius"/>
    </source>
</evidence>
<evidence type="ECO:0000313" key="8">
    <source>
        <dbReference type="EMBL" id="CAG1851958.1"/>
    </source>
</evidence>
<dbReference type="Gramene" id="Ma03_t32680.1">
    <property type="protein sequence ID" value="Ma03_p32680.1"/>
    <property type="gene ID" value="Ma03_g32680"/>
</dbReference>
<reference evidence="8" key="1">
    <citation type="submission" date="2021-03" db="EMBL/GenBank/DDBJ databases">
        <authorList>
            <consortium name="Genoscope - CEA"/>
            <person name="William W."/>
        </authorList>
    </citation>
    <scope>NUCLEOTIDE SEQUENCE</scope>
    <source>
        <strain evidence="8">Doubled-haploid Pahang</strain>
    </source>
</reference>
<name>A0A804IIW5_MUSAM</name>
<accession>A0A804IIW5</accession>
<feature type="transmembrane region" description="Helical" evidence="7">
    <location>
        <begin position="125"/>
        <end position="143"/>
    </location>
</feature>
<keyword evidence="5 7" id="KW-0472">Membrane</keyword>
<dbReference type="EnsemblPlants" id="Ma03_t32680.1">
    <property type="protein sequence ID" value="Ma03_p32680.1"/>
    <property type="gene ID" value="Ma03_g32680"/>
</dbReference>